<protein>
    <recommendedName>
        <fullName evidence="3">Cupin domain-containing protein</fullName>
    </recommendedName>
</protein>
<accession>A0ABU8ILN0</accession>
<dbReference type="Gene3D" id="2.60.120.10">
    <property type="entry name" value="Jelly Rolls"/>
    <property type="match status" value="1"/>
</dbReference>
<dbReference type="InterPro" id="IPR011051">
    <property type="entry name" value="RmlC_Cupin_sf"/>
</dbReference>
<dbReference type="RefSeq" id="WP_336596775.1">
    <property type="nucleotide sequence ID" value="NZ_JACFYJ010000004.1"/>
</dbReference>
<reference evidence="1 2" key="1">
    <citation type="journal article" date="2022" name="Arch. Microbiol.">
        <title>Paraburkholderia bengalensis sp. nov. isolated from roots of Oryza sativa, IR64.</title>
        <authorList>
            <person name="Nag P."/>
            <person name="Mondal N."/>
            <person name="Sarkar J."/>
            <person name="Das S."/>
        </authorList>
    </citation>
    <scope>NUCLEOTIDE SEQUENCE [LARGE SCALE GENOMIC DNA]</scope>
    <source>
        <strain evidence="1 2">IR64_4_BI</strain>
    </source>
</reference>
<evidence type="ECO:0008006" key="3">
    <source>
        <dbReference type="Google" id="ProtNLM"/>
    </source>
</evidence>
<evidence type="ECO:0000313" key="1">
    <source>
        <dbReference type="EMBL" id="MEI5996337.1"/>
    </source>
</evidence>
<evidence type="ECO:0000313" key="2">
    <source>
        <dbReference type="Proteomes" id="UP001386437"/>
    </source>
</evidence>
<dbReference type="SUPFAM" id="SSF51182">
    <property type="entry name" value="RmlC-like cupins"/>
    <property type="match status" value="1"/>
</dbReference>
<keyword evidence="2" id="KW-1185">Reference proteome</keyword>
<proteinExistence type="predicted"/>
<sequence>MECTEIYADPDGHSAFRTIRAFDVSEVLFNGKTLSLSPPQPCESMLVHEFDAGYFLDRHNPPSKQYVVVLEGELEIAVRGGELAQRFAEGSVFVAGDLQGSGHSTRAIRSGRALVVNVRG</sequence>
<organism evidence="1 2">
    <name type="scientific">Paraburkholderia bengalensis</name>
    <dbReference type="NCBI Taxonomy" id="2747562"/>
    <lineage>
        <taxon>Bacteria</taxon>
        <taxon>Pseudomonadati</taxon>
        <taxon>Pseudomonadota</taxon>
        <taxon>Betaproteobacteria</taxon>
        <taxon>Burkholderiales</taxon>
        <taxon>Burkholderiaceae</taxon>
        <taxon>Paraburkholderia</taxon>
    </lineage>
</organism>
<dbReference type="EMBL" id="JACFYJ010000004">
    <property type="protein sequence ID" value="MEI5996337.1"/>
    <property type="molecule type" value="Genomic_DNA"/>
</dbReference>
<dbReference type="Proteomes" id="UP001386437">
    <property type="component" value="Unassembled WGS sequence"/>
</dbReference>
<gene>
    <name evidence="1" type="ORF">H3V53_03675</name>
</gene>
<dbReference type="InterPro" id="IPR014710">
    <property type="entry name" value="RmlC-like_jellyroll"/>
</dbReference>
<comment type="caution">
    <text evidence="1">The sequence shown here is derived from an EMBL/GenBank/DDBJ whole genome shotgun (WGS) entry which is preliminary data.</text>
</comment>
<name>A0ABU8ILN0_9BURK</name>